<sequence length="178" mass="21072">MKLNKLDSILYIIVLLTALFVLSQCNITKQVLPSDPYDNIFQIEDANADELTFNLQIIPTDWTINVLKGDYNLYQHKWMNHAWYRYRDKQFMYMMASENGLFNHDRKSLVPNEPSYGFCQIHQGYHPQIVNNPRFWNDPAWQLDQCHKLFSGGTAFYGYKRFQRGGQFATDIINKFNL</sequence>
<evidence type="ECO:0000313" key="2">
    <source>
        <dbReference type="EMBL" id="QJA91492.1"/>
    </source>
</evidence>
<reference evidence="1" key="1">
    <citation type="submission" date="2020-03" db="EMBL/GenBank/DDBJ databases">
        <title>The deep terrestrial virosphere.</title>
        <authorList>
            <person name="Holmfeldt K."/>
            <person name="Nilsson E."/>
            <person name="Simone D."/>
            <person name="Lopez-Fernandez M."/>
            <person name="Wu X."/>
            <person name="de Brujin I."/>
            <person name="Lundin D."/>
            <person name="Andersson A."/>
            <person name="Bertilsson S."/>
            <person name="Dopson M."/>
        </authorList>
    </citation>
    <scope>NUCLEOTIDE SEQUENCE</scope>
    <source>
        <strain evidence="1">MM415A00288</strain>
        <strain evidence="2">MM415B03353</strain>
    </source>
</reference>
<dbReference type="EMBL" id="MT142510">
    <property type="protein sequence ID" value="QJA83418.1"/>
    <property type="molecule type" value="Genomic_DNA"/>
</dbReference>
<accession>A0A6M3KQ42</accession>
<proteinExistence type="predicted"/>
<gene>
    <name evidence="1" type="ORF">MM415A00288_0038</name>
    <name evidence="2" type="ORF">MM415B03353_0010</name>
</gene>
<dbReference type="EMBL" id="MT142991">
    <property type="protein sequence ID" value="QJA91492.1"/>
    <property type="molecule type" value="Genomic_DNA"/>
</dbReference>
<protein>
    <submittedName>
        <fullName evidence="1">Uncharacterized protein</fullName>
    </submittedName>
</protein>
<organism evidence="1">
    <name type="scientific">viral metagenome</name>
    <dbReference type="NCBI Taxonomy" id="1070528"/>
    <lineage>
        <taxon>unclassified sequences</taxon>
        <taxon>metagenomes</taxon>
        <taxon>organismal metagenomes</taxon>
    </lineage>
</organism>
<name>A0A6M3KQ42_9ZZZZ</name>
<dbReference type="AlphaFoldDB" id="A0A6M3KQ42"/>
<evidence type="ECO:0000313" key="1">
    <source>
        <dbReference type="EMBL" id="QJA83418.1"/>
    </source>
</evidence>